<reference evidence="3" key="1">
    <citation type="journal article" date="2019" name="Int. J. Syst. Evol. Microbiol.">
        <title>The Global Catalogue of Microorganisms (GCM) 10K type strain sequencing project: providing services to taxonomists for standard genome sequencing and annotation.</title>
        <authorList>
            <consortium name="The Broad Institute Genomics Platform"/>
            <consortium name="The Broad Institute Genome Sequencing Center for Infectious Disease"/>
            <person name="Wu L."/>
            <person name="Ma J."/>
        </authorList>
    </citation>
    <scope>NUCLEOTIDE SEQUENCE [LARGE SCALE GENOMIC DNA]</scope>
    <source>
        <strain evidence="3">CCUG 61889</strain>
    </source>
</reference>
<feature type="transmembrane region" description="Helical" evidence="1">
    <location>
        <begin position="127"/>
        <end position="148"/>
    </location>
</feature>
<dbReference type="EMBL" id="JBHRZT010000007">
    <property type="protein sequence ID" value="MFC3882109.1"/>
    <property type="molecule type" value="Genomic_DNA"/>
</dbReference>
<sequence length="149" mass="16690">MFKRKLHTSVLLAFIITLIFSVGDSMSEGYGSILDGWFIYALFVFPCLLFYALPVSLVSEAVTRGLGNERKRKVSSMIIHLGAALVLYFWDSGLAIIASIIAFTFYILDEVSRSFRERNAFQRTSTIIGTTLCILSVSLWIIAAIQIYS</sequence>
<feature type="transmembrane region" description="Helical" evidence="1">
    <location>
        <begin position="37"/>
        <end position="58"/>
    </location>
</feature>
<protein>
    <submittedName>
        <fullName evidence="2">Uncharacterized protein</fullName>
    </submittedName>
</protein>
<keyword evidence="1" id="KW-1133">Transmembrane helix</keyword>
<comment type="caution">
    <text evidence="2">The sequence shown here is derived from an EMBL/GenBank/DDBJ whole genome shotgun (WGS) entry which is preliminary data.</text>
</comment>
<evidence type="ECO:0000313" key="2">
    <source>
        <dbReference type="EMBL" id="MFC3882109.1"/>
    </source>
</evidence>
<gene>
    <name evidence="2" type="ORF">ACFOU2_00655</name>
</gene>
<dbReference type="Proteomes" id="UP001595752">
    <property type="component" value="Unassembled WGS sequence"/>
</dbReference>
<organism evidence="2 3">
    <name type="scientific">Bacillus songklensis</name>
    <dbReference type="NCBI Taxonomy" id="1069116"/>
    <lineage>
        <taxon>Bacteria</taxon>
        <taxon>Bacillati</taxon>
        <taxon>Bacillota</taxon>
        <taxon>Bacilli</taxon>
        <taxon>Bacillales</taxon>
        <taxon>Bacillaceae</taxon>
        <taxon>Bacillus</taxon>
    </lineage>
</organism>
<evidence type="ECO:0000256" key="1">
    <source>
        <dbReference type="SAM" id="Phobius"/>
    </source>
</evidence>
<keyword evidence="1" id="KW-0472">Membrane</keyword>
<proteinExistence type="predicted"/>
<evidence type="ECO:0000313" key="3">
    <source>
        <dbReference type="Proteomes" id="UP001595752"/>
    </source>
</evidence>
<accession>A0ABV8AWR1</accession>
<feature type="transmembrane region" description="Helical" evidence="1">
    <location>
        <begin position="78"/>
        <end position="107"/>
    </location>
</feature>
<name>A0ABV8AWR1_9BACI</name>
<keyword evidence="3" id="KW-1185">Reference proteome</keyword>
<keyword evidence="1" id="KW-0812">Transmembrane</keyword>
<dbReference type="RefSeq" id="WP_377911284.1">
    <property type="nucleotide sequence ID" value="NZ_JBHRZT010000007.1"/>
</dbReference>